<evidence type="ECO:0000256" key="1">
    <source>
        <dbReference type="SAM" id="MobiDB-lite"/>
    </source>
</evidence>
<dbReference type="Proteomes" id="UP000660801">
    <property type="component" value="Unassembled WGS sequence"/>
</dbReference>
<dbReference type="PANTHER" id="PTHR32305:SF15">
    <property type="entry name" value="PROTEIN RHSA-RELATED"/>
    <property type="match status" value="1"/>
</dbReference>
<feature type="compositionally biased region" description="Polar residues" evidence="1">
    <location>
        <begin position="133"/>
        <end position="147"/>
    </location>
</feature>
<reference evidence="2" key="1">
    <citation type="journal article" date="2014" name="Int. J. Syst. Evol. Microbiol.">
        <title>Complete genome sequence of Corynebacterium casei LMG S-19264T (=DSM 44701T), isolated from a smear-ripened cheese.</title>
        <authorList>
            <consortium name="US DOE Joint Genome Institute (JGI-PGF)"/>
            <person name="Walter F."/>
            <person name="Albersmeier A."/>
            <person name="Kalinowski J."/>
            <person name="Ruckert C."/>
        </authorList>
    </citation>
    <scope>NUCLEOTIDE SEQUENCE</scope>
    <source>
        <strain evidence="2">CGMCC 1.15533</strain>
    </source>
</reference>
<accession>A0A917EDG3</accession>
<organism evidence="2 3">
    <name type="scientific">Streptococcus himalayensis</name>
    <dbReference type="NCBI Taxonomy" id="1888195"/>
    <lineage>
        <taxon>Bacteria</taxon>
        <taxon>Bacillati</taxon>
        <taxon>Bacillota</taxon>
        <taxon>Bacilli</taxon>
        <taxon>Lactobacillales</taxon>
        <taxon>Streptococcaceae</taxon>
        <taxon>Streptococcus</taxon>
    </lineage>
</organism>
<proteinExistence type="predicted"/>
<dbReference type="NCBIfam" id="TIGR03696">
    <property type="entry name" value="Rhs_assc_core"/>
    <property type="match status" value="1"/>
</dbReference>
<dbReference type="Gene3D" id="2.180.10.10">
    <property type="entry name" value="RHS repeat-associated core"/>
    <property type="match status" value="2"/>
</dbReference>
<comment type="caution">
    <text evidence="2">The sequence shown here is derived from an EMBL/GenBank/DDBJ whole genome shotgun (WGS) entry which is preliminary data.</text>
</comment>
<dbReference type="AlphaFoldDB" id="A0A917EDG3"/>
<evidence type="ECO:0000313" key="2">
    <source>
        <dbReference type="EMBL" id="GGE27247.1"/>
    </source>
</evidence>
<name>A0A917EDG3_9STRE</name>
<gene>
    <name evidence="2" type="ORF">GCM10011510_05490</name>
</gene>
<dbReference type="RefSeq" id="WP_223245860.1">
    <property type="nucleotide sequence ID" value="NZ_BMJN01000005.1"/>
</dbReference>
<feature type="region of interest" description="Disordered" evidence="1">
    <location>
        <begin position="727"/>
        <end position="785"/>
    </location>
</feature>
<evidence type="ECO:0000313" key="3">
    <source>
        <dbReference type="Proteomes" id="UP000660801"/>
    </source>
</evidence>
<evidence type="ECO:0008006" key="4">
    <source>
        <dbReference type="Google" id="ProtNLM"/>
    </source>
</evidence>
<keyword evidence="3" id="KW-1185">Reference proteome</keyword>
<dbReference type="EMBL" id="BMJN01000005">
    <property type="protein sequence ID" value="GGE27247.1"/>
    <property type="molecule type" value="Genomic_DNA"/>
</dbReference>
<feature type="region of interest" description="Disordered" evidence="1">
    <location>
        <begin position="127"/>
        <end position="147"/>
    </location>
</feature>
<dbReference type="PANTHER" id="PTHR32305">
    <property type="match status" value="1"/>
</dbReference>
<dbReference type="InterPro" id="IPR022385">
    <property type="entry name" value="Rhs_assc_core"/>
</dbReference>
<reference evidence="2" key="2">
    <citation type="submission" date="2020-09" db="EMBL/GenBank/DDBJ databases">
        <authorList>
            <person name="Sun Q."/>
            <person name="Zhou Y."/>
        </authorList>
    </citation>
    <scope>NUCLEOTIDE SEQUENCE</scope>
    <source>
        <strain evidence="2">CGMCC 1.15533</strain>
    </source>
</reference>
<protein>
    <recommendedName>
        <fullName evidence="4">Cell wall-associated polypeptide CWBP200</fullName>
    </recommendedName>
</protein>
<dbReference type="InterPro" id="IPR050708">
    <property type="entry name" value="T6SS_VgrG/RHS"/>
</dbReference>
<sequence length="906" mass="98021">MMVSTKAGEELSSLSYTYDLAGNKLTSTETVDGKEEKTTFSYDDNNRLIKLEGSEGIISYSYDKNGNRIAQEKNNEKLEYIYDTENRLLAVKDKDGLLMAALYDGDDNRVFTASRKEGKNTYQLFRIKENDQKTTNSRKSPKTSPNGEENSLFWYGFSQNVLQALSSFPQTVGSIWHSIFDDVSSAYHQKVAKDRATKDGLVVNPPSLGNLPGEGDVTYASEVKDVLIPYTTREDTYKYYEEHNYVNDVNREHTEVLQTYDHDLKARETYSYGHGRTSYLNNQTNKSYQYLTNQSGSVTGLTQDGKAVASSSYQLYGSTKKSTDETGNPYAYNGEARDSTGLDYLRARYYDSHAGTFLTEDSYQGEVTAPLSQNRYAYVHNNPVNYTDPSGHFLKGLINGAKKAWNGVKNLYNRATTFVGNVAKSAVNFGRNVVNWVGNKVSQAANWVGTQVNKATNWAAQQWNNYQQRGVSYQASGPQAYYPSASSYASQQQAQAQAQAEARRQQHIRDEYTQATGLKTTPKTREAQSMFRNWGKALKEMYTHVCTTAKRIKNDTVQFLKKVDWKKVGIAAVATVAAVAVTVATAGAAAPVVAGLVGATGLTGFGAAVATGVAVGAVSGAAGGGVHALTSGVLSGQKPGDILNNTVNGAINGAFTGGLTGGLLGGFGSATSSVANPLARHVVDTVGETATDTIVDATQGGKVTPGSIAASFAINAISEGISVRASKGPKADVAKNKPKSGDVPVTKPLKDVTPVQQLALPGPTSKPLALPEPKSTPKTDFYVGPDGTTLPATGYRYMNSQYADQTVKSMQAPGGYIGFTRFDSAKQVQDAYQIAPDWSDTKLRGEFDTLQIFDNVRVPRAYGDKAGETLEPLTKVYPEFGTGGYPQLITDKAKNINFRDVAIIGD</sequence>